<feature type="domain" description="C2H2-type" evidence="12">
    <location>
        <begin position="1"/>
        <end position="28"/>
    </location>
</feature>
<name>A0AAD6YT58_9AGAR</name>
<dbReference type="GO" id="GO:0008270">
    <property type="term" value="F:zinc ion binding"/>
    <property type="evidence" value="ECO:0007669"/>
    <property type="project" value="UniProtKB-KW"/>
</dbReference>
<feature type="non-terminal residue" evidence="13">
    <location>
        <position position="279"/>
    </location>
</feature>
<dbReference type="EMBL" id="JARJCW010000002">
    <property type="protein sequence ID" value="KAJ7228425.1"/>
    <property type="molecule type" value="Genomic_DNA"/>
</dbReference>
<feature type="domain" description="C2H2-type" evidence="12">
    <location>
        <begin position="88"/>
        <end position="117"/>
    </location>
</feature>
<comment type="caution">
    <text evidence="13">The sequence shown here is derived from an EMBL/GenBank/DDBJ whole genome shotgun (WGS) entry which is preliminary data.</text>
</comment>
<dbReference type="GO" id="GO:0000981">
    <property type="term" value="F:DNA-binding transcription factor activity, RNA polymerase II-specific"/>
    <property type="evidence" value="ECO:0007669"/>
    <property type="project" value="TreeGrafter"/>
</dbReference>
<evidence type="ECO:0000256" key="8">
    <source>
        <dbReference type="ARBA" id="ARBA00023163"/>
    </source>
</evidence>
<evidence type="ECO:0000256" key="5">
    <source>
        <dbReference type="ARBA" id="ARBA00022833"/>
    </source>
</evidence>
<keyword evidence="8" id="KW-0804">Transcription</keyword>
<evidence type="ECO:0000259" key="12">
    <source>
        <dbReference type="PROSITE" id="PS50157"/>
    </source>
</evidence>
<feature type="domain" description="C2H2-type" evidence="12">
    <location>
        <begin position="29"/>
        <end position="56"/>
    </location>
</feature>
<evidence type="ECO:0000256" key="2">
    <source>
        <dbReference type="ARBA" id="ARBA00022723"/>
    </source>
</evidence>
<dbReference type="AlphaFoldDB" id="A0AAD6YT58"/>
<dbReference type="SMART" id="SM00355">
    <property type="entry name" value="ZnF_C2H2"/>
    <property type="match status" value="4"/>
</dbReference>
<organism evidence="13 14">
    <name type="scientific">Mycena pura</name>
    <dbReference type="NCBI Taxonomy" id="153505"/>
    <lineage>
        <taxon>Eukaryota</taxon>
        <taxon>Fungi</taxon>
        <taxon>Dikarya</taxon>
        <taxon>Basidiomycota</taxon>
        <taxon>Agaricomycotina</taxon>
        <taxon>Agaricomycetes</taxon>
        <taxon>Agaricomycetidae</taxon>
        <taxon>Agaricales</taxon>
        <taxon>Marasmiineae</taxon>
        <taxon>Mycenaceae</taxon>
        <taxon>Mycena</taxon>
    </lineage>
</organism>
<keyword evidence="3" id="KW-0677">Repeat</keyword>
<dbReference type="Gene3D" id="3.30.160.60">
    <property type="entry name" value="Classic Zinc Finger"/>
    <property type="match status" value="3"/>
</dbReference>
<feature type="domain" description="C2H2-type" evidence="12">
    <location>
        <begin position="57"/>
        <end position="87"/>
    </location>
</feature>
<keyword evidence="4 10" id="KW-0863">Zinc-finger</keyword>
<keyword evidence="6" id="KW-0805">Transcription regulation</keyword>
<evidence type="ECO:0000313" key="14">
    <source>
        <dbReference type="Proteomes" id="UP001219525"/>
    </source>
</evidence>
<proteinExistence type="predicted"/>
<protein>
    <recommendedName>
        <fullName evidence="12">C2H2-type domain-containing protein</fullName>
    </recommendedName>
</protein>
<dbReference type="Pfam" id="PF00096">
    <property type="entry name" value="zf-C2H2"/>
    <property type="match status" value="2"/>
</dbReference>
<evidence type="ECO:0000256" key="7">
    <source>
        <dbReference type="ARBA" id="ARBA00023125"/>
    </source>
</evidence>
<keyword evidence="9" id="KW-0539">Nucleus</keyword>
<dbReference type="PANTHER" id="PTHR14003:SF20">
    <property type="entry name" value="FINGER DOMAIN PROTEIN, PUTATIVE (AFU_ORTHOLOGUE AFUA_4G10380)-RELATED"/>
    <property type="match status" value="1"/>
</dbReference>
<dbReference type="InterPro" id="IPR013087">
    <property type="entry name" value="Znf_C2H2_type"/>
</dbReference>
<dbReference type="GO" id="GO:0005667">
    <property type="term" value="C:transcription regulator complex"/>
    <property type="evidence" value="ECO:0007669"/>
    <property type="project" value="TreeGrafter"/>
</dbReference>
<dbReference type="InterPro" id="IPR036236">
    <property type="entry name" value="Znf_C2H2_sf"/>
</dbReference>
<dbReference type="PROSITE" id="PS50157">
    <property type="entry name" value="ZINC_FINGER_C2H2_2"/>
    <property type="match status" value="4"/>
</dbReference>
<evidence type="ECO:0000256" key="9">
    <source>
        <dbReference type="ARBA" id="ARBA00023242"/>
    </source>
</evidence>
<sequence length="279" mass="30650">WPCSQCPKSFTRRGDLGRHSLLHAGIRPHLCVECGKRFTQYSGLKTHLNVHTRDKPFRCGWSSCQATFGDPSSRARHRKETHERQGTYRCPDSRCTTSIKRRSAFSAHLRKHGQKYAGLDIDDFFVRGTNTSGRRETTCKLEFELPDPANNPGLTVPGLAPYYSNMNTLSFSDANFFDMQTLLSFDSPYPSASSSPSPPSHFSLPLSAAPSISPSPGPHESSNENCKSASLCVNDVETSASYDGTSGSFPAVPPITQFMHAFGLDMSGYNQCAKPPVFG</sequence>
<dbReference type="PROSITE" id="PS00028">
    <property type="entry name" value="ZINC_FINGER_C2H2_1"/>
    <property type="match status" value="4"/>
</dbReference>
<evidence type="ECO:0000256" key="3">
    <source>
        <dbReference type="ARBA" id="ARBA00022737"/>
    </source>
</evidence>
<dbReference type="GO" id="GO:0031519">
    <property type="term" value="C:PcG protein complex"/>
    <property type="evidence" value="ECO:0007669"/>
    <property type="project" value="TreeGrafter"/>
</dbReference>
<accession>A0AAD6YT58</accession>
<feature type="compositionally biased region" description="Low complexity" evidence="11">
    <location>
        <begin position="188"/>
        <end position="214"/>
    </location>
</feature>
<keyword evidence="7" id="KW-0238">DNA-binding</keyword>
<dbReference type="GO" id="GO:0000978">
    <property type="term" value="F:RNA polymerase II cis-regulatory region sequence-specific DNA binding"/>
    <property type="evidence" value="ECO:0007669"/>
    <property type="project" value="TreeGrafter"/>
</dbReference>
<evidence type="ECO:0000256" key="11">
    <source>
        <dbReference type="SAM" id="MobiDB-lite"/>
    </source>
</evidence>
<comment type="subcellular location">
    <subcellularLocation>
        <location evidence="1">Nucleus</location>
    </subcellularLocation>
</comment>
<keyword evidence="2" id="KW-0479">Metal-binding</keyword>
<gene>
    <name evidence="13" type="ORF">GGX14DRAFT_413084</name>
</gene>
<dbReference type="Proteomes" id="UP001219525">
    <property type="component" value="Unassembled WGS sequence"/>
</dbReference>
<evidence type="ECO:0000313" key="13">
    <source>
        <dbReference type="EMBL" id="KAJ7228425.1"/>
    </source>
</evidence>
<dbReference type="FunFam" id="3.30.160.60:FF:000322">
    <property type="entry name" value="GDNF-inducible zinc finger protein 1"/>
    <property type="match status" value="1"/>
</dbReference>
<evidence type="ECO:0000256" key="1">
    <source>
        <dbReference type="ARBA" id="ARBA00004123"/>
    </source>
</evidence>
<keyword evidence="5" id="KW-0862">Zinc</keyword>
<dbReference type="GO" id="GO:0000785">
    <property type="term" value="C:chromatin"/>
    <property type="evidence" value="ECO:0007669"/>
    <property type="project" value="TreeGrafter"/>
</dbReference>
<evidence type="ECO:0000256" key="10">
    <source>
        <dbReference type="PROSITE-ProRule" id="PRU00042"/>
    </source>
</evidence>
<evidence type="ECO:0000256" key="4">
    <source>
        <dbReference type="ARBA" id="ARBA00022771"/>
    </source>
</evidence>
<dbReference type="PANTHER" id="PTHR14003">
    <property type="entry name" value="TRANSCRIPTIONAL REPRESSOR PROTEIN YY"/>
    <property type="match status" value="1"/>
</dbReference>
<feature type="region of interest" description="Disordered" evidence="11">
    <location>
        <begin position="188"/>
        <end position="226"/>
    </location>
</feature>
<dbReference type="SUPFAM" id="SSF57667">
    <property type="entry name" value="beta-beta-alpha zinc fingers"/>
    <property type="match status" value="1"/>
</dbReference>
<evidence type="ECO:0000256" key="6">
    <source>
        <dbReference type="ARBA" id="ARBA00023015"/>
    </source>
</evidence>
<keyword evidence="14" id="KW-1185">Reference proteome</keyword>
<reference evidence="13" key="1">
    <citation type="submission" date="2023-03" db="EMBL/GenBank/DDBJ databases">
        <title>Massive genome expansion in bonnet fungi (Mycena s.s.) driven by repeated elements and novel gene families across ecological guilds.</title>
        <authorList>
            <consortium name="Lawrence Berkeley National Laboratory"/>
            <person name="Harder C.B."/>
            <person name="Miyauchi S."/>
            <person name="Viragh M."/>
            <person name="Kuo A."/>
            <person name="Thoen E."/>
            <person name="Andreopoulos B."/>
            <person name="Lu D."/>
            <person name="Skrede I."/>
            <person name="Drula E."/>
            <person name="Henrissat B."/>
            <person name="Morin E."/>
            <person name="Kohler A."/>
            <person name="Barry K."/>
            <person name="LaButti K."/>
            <person name="Morin E."/>
            <person name="Salamov A."/>
            <person name="Lipzen A."/>
            <person name="Mereny Z."/>
            <person name="Hegedus B."/>
            <person name="Baldrian P."/>
            <person name="Stursova M."/>
            <person name="Weitz H."/>
            <person name="Taylor A."/>
            <person name="Grigoriev I.V."/>
            <person name="Nagy L.G."/>
            <person name="Martin F."/>
            <person name="Kauserud H."/>
        </authorList>
    </citation>
    <scope>NUCLEOTIDE SEQUENCE</scope>
    <source>
        <strain evidence="13">9144</strain>
    </source>
</reference>